<comment type="subcellular location">
    <subcellularLocation>
        <location evidence="1">Cell membrane</location>
        <topology evidence="1">Multi-pass membrane protein</topology>
    </subcellularLocation>
</comment>
<keyword evidence="7" id="KW-0325">Glycoprotein</keyword>
<dbReference type="GeneID" id="117571607"/>
<proteinExistence type="predicted"/>
<dbReference type="PANTHER" id="PTHR42643">
    <property type="entry name" value="IONOTROPIC RECEPTOR 20A-RELATED"/>
    <property type="match status" value="1"/>
</dbReference>
<keyword evidence="4 8" id="KW-1133">Transmembrane helix</keyword>
<accession>A0A6P8XE24</accession>
<keyword evidence="2" id="KW-1003">Cell membrane</keyword>
<keyword evidence="9" id="KW-1185">Reference proteome</keyword>
<protein>
    <submittedName>
        <fullName evidence="10">Uncharacterized protein LOC117571607</fullName>
    </submittedName>
</protein>
<sequence>MNYVNRKGEHVHAGYMYAVMLEFIRRHNGTLKILTQTDKLGIVHVAEVMIAAKQIDFACYPKEPKWNLSGTAPLFLLKDYIAVPHAQPIASYWYFAQPFTWTTWLAVIASVIYGMLMLFGSHRSEFGLHFLSSWCHLLYLPHPRSTIRNWQQCVIQIILILSGFILTNTYLTMLSSMLTSGLFEPQVNTLQELLHTPYRLITSAYYVQYFKNASSVPDELVDNAYIASTEEIDRVRAGLNTSFLYIAYGDRMDFASSLPYLNMLNTYLQRIYDSGIFMKMMRDSSRDTIDSGIHKLFRDDGFESTNYDISTSLLTDGDY</sequence>
<organism evidence="9 10">
    <name type="scientific">Drosophila albomicans</name>
    <name type="common">Fruit fly</name>
    <dbReference type="NCBI Taxonomy" id="7291"/>
    <lineage>
        <taxon>Eukaryota</taxon>
        <taxon>Metazoa</taxon>
        <taxon>Ecdysozoa</taxon>
        <taxon>Arthropoda</taxon>
        <taxon>Hexapoda</taxon>
        <taxon>Insecta</taxon>
        <taxon>Pterygota</taxon>
        <taxon>Neoptera</taxon>
        <taxon>Endopterygota</taxon>
        <taxon>Diptera</taxon>
        <taxon>Brachycera</taxon>
        <taxon>Muscomorpha</taxon>
        <taxon>Ephydroidea</taxon>
        <taxon>Drosophilidae</taxon>
        <taxon>Drosophila</taxon>
    </lineage>
</organism>
<dbReference type="OrthoDB" id="5984008at2759"/>
<evidence type="ECO:0000313" key="9">
    <source>
        <dbReference type="Proteomes" id="UP000515160"/>
    </source>
</evidence>
<evidence type="ECO:0000256" key="4">
    <source>
        <dbReference type="ARBA" id="ARBA00022989"/>
    </source>
</evidence>
<reference evidence="10" key="1">
    <citation type="submission" date="2025-08" db="UniProtKB">
        <authorList>
            <consortium name="RefSeq"/>
        </authorList>
    </citation>
    <scope>IDENTIFICATION</scope>
    <source>
        <strain evidence="10">15112-1751.03</strain>
        <tissue evidence="10">Whole Adult</tissue>
    </source>
</reference>
<evidence type="ECO:0000256" key="7">
    <source>
        <dbReference type="ARBA" id="ARBA00023180"/>
    </source>
</evidence>
<dbReference type="PANTHER" id="PTHR42643:SF39">
    <property type="entry name" value="IONOTROPIC RECEPTOR 56A-RELATED"/>
    <property type="match status" value="1"/>
</dbReference>
<evidence type="ECO:0000256" key="6">
    <source>
        <dbReference type="ARBA" id="ARBA00023170"/>
    </source>
</evidence>
<feature type="transmembrane region" description="Helical" evidence="8">
    <location>
        <begin position="101"/>
        <end position="119"/>
    </location>
</feature>
<evidence type="ECO:0000256" key="3">
    <source>
        <dbReference type="ARBA" id="ARBA00022692"/>
    </source>
</evidence>
<dbReference type="Proteomes" id="UP000515160">
    <property type="component" value="Chromosome 3"/>
</dbReference>
<dbReference type="GO" id="GO:0005886">
    <property type="term" value="C:plasma membrane"/>
    <property type="evidence" value="ECO:0007669"/>
    <property type="project" value="UniProtKB-SubCell"/>
</dbReference>
<evidence type="ECO:0000256" key="2">
    <source>
        <dbReference type="ARBA" id="ARBA00022475"/>
    </source>
</evidence>
<keyword evidence="6" id="KW-0675">Receptor</keyword>
<feature type="transmembrane region" description="Helical" evidence="8">
    <location>
        <begin position="154"/>
        <end position="173"/>
    </location>
</feature>
<evidence type="ECO:0000256" key="5">
    <source>
        <dbReference type="ARBA" id="ARBA00023136"/>
    </source>
</evidence>
<dbReference type="InterPro" id="IPR052192">
    <property type="entry name" value="Insect_Ionotropic_Sensory_Rcpt"/>
</dbReference>
<evidence type="ECO:0000313" key="10">
    <source>
        <dbReference type="RefSeq" id="XP_034109715.1"/>
    </source>
</evidence>
<evidence type="ECO:0000256" key="1">
    <source>
        <dbReference type="ARBA" id="ARBA00004651"/>
    </source>
</evidence>
<name>A0A6P8XE24_DROAB</name>
<keyword evidence="5 8" id="KW-0472">Membrane</keyword>
<evidence type="ECO:0000256" key="8">
    <source>
        <dbReference type="SAM" id="Phobius"/>
    </source>
</evidence>
<dbReference type="AlphaFoldDB" id="A0A6P8XE24"/>
<dbReference type="RefSeq" id="XP_034109715.1">
    <property type="nucleotide sequence ID" value="XM_034253824.2"/>
</dbReference>
<keyword evidence="3 8" id="KW-0812">Transmembrane</keyword>
<gene>
    <name evidence="10" type="primary">LOC117571607</name>
</gene>